<organism evidence="3 5">
    <name type="scientific">Salvelinus namaycush</name>
    <name type="common">Lake trout</name>
    <name type="synonym">Salmo namaycush</name>
    <dbReference type="NCBI Taxonomy" id="8040"/>
    <lineage>
        <taxon>Eukaryota</taxon>
        <taxon>Metazoa</taxon>
        <taxon>Chordata</taxon>
        <taxon>Craniata</taxon>
        <taxon>Vertebrata</taxon>
        <taxon>Euteleostomi</taxon>
        <taxon>Actinopterygii</taxon>
        <taxon>Neopterygii</taxon>
        <taxon>Teleostei</taxon>
        <taxon>Protacanthopterygii</taxon>
        <taxon>Salmoniformes</taxon>
        <taxon>Salmonidae</taxon>
        <taxon>Salmoninae</taxon>
        <taxon>Salvelinus</taxon>
    </lineage>
</organism>
<feature type="compositionally biased region" description="Gly residues" evidence="1">
    <location>
        <begin position="180"/>
        <end position="189"/>
    </location>
</feature>
<accession>A0A8U0R1M0</accession>
<feature type="compositionally biased region" description="Basic and acidic residues" evidence="1">
    <location>
        <begin position="147"/>
        <end position="179"/>
    </location>
</feature>
<protein>
    <submittedName>
        <fullName evidence="4 5">Ribosome biogenesis protein BOP1 homolog</fullName>
    </submittedName>
</protein>
<feature type="region of interest" description="Disordered" evidence="1">
    <location>
        <begin position="84"/>
        <end position="189"/>
    </location>
</feature>
<dbReference type="RefSeq" id="XP_038851869.1">
    <property type="nucleotide sequence ID" value="XM_038995941.1"/>
</dbReference>
<keyword evidence="3" id="KW-1185">Reference proteome</keyword>
<feature type="compositionally biased region" description="Basic and acidic residues" evidence="1">
    <location>
        <begin position="101"/>
        <end position="118"/>
    </location>
</feature>
<dbReference type="Proteomes" id="UP000808372">
    <property type="component" value="Chromosome 6"/>
</dbReference>
<dbReference type="RefSeq" id="XP_038851870.1">
    <property type="nucleotide sequence ID" value="XM_038995942.1"/>
</dbReference>
<dbReference type="AlphaFoldDB" id="A0A8U0R1M0"/>
<proteinExistence type="predicted"/>
<evidence type="ECO:0000313" key="6">
    <source>
        <dbReference type="RefSeq" id="XP_038851870.1"/>
    </source>
</evidence>
<feature type="compositionally biased region" description="Acidic residues" evidence="1">
    <location>
        <begin position="84"/>
        <end position="100"/>
    </location>
</feature>
<keyword evidence="2" id="KW-0812">Transmembrane</keyword>
<keyword evidence="2" id="KW-0472">Membrane</keyword>
<dbReference type="GeneID" id="120049628"/>
<evidence type="ECO:0000256" key="2">
    <source>
        <dbReference type="SAM" id="Phobius"/>
    </source>
</evidence>
<feature type="transmembrane region" description="Helical" evidence="2">
    <location>
        <begin position="16"/>
        <end position="39"/>
    </location>
</feature>
<evidence type="ECO:0000256" key="1">
    <source>
        <dbReference type="SAM" id="MobiDB-lite"/>
    </source>
</evidence>
<dbReference type="KEGG" id="snh:120049628"/>
<dbReference type="RefSeq" id="XP_038851868.1">
    <property type="nucleotide sequence ID" value="XM_038995940.1"/>
</dbReference>
<keyword evidence="2" id="KW-1133">Transmembrane helix</keyword>
<evidence type="ECO:0000313" key="5">
    <source>
        <dbReference type="RefSeq" id="XP_038851869.1"/>
    </source>
</evidence>
<reference evidence="4 5" key="1">
    <citation type="submission" date="2025-04" db="UniProtKB">
        <authorList>
            <consortium name="RefSeq"/>
        </authorList>
    </citation>
    <scope>IDENTIFICATION</scope>
    <source>
        <tissue evidence="4 5">White muscle</tissue>
    </source>
</reference>
<sequence length="221" mass="24767">MTTYDPEIKDQTTSSFVVLTVFFILFTLVALLVVLYMWLNRQTNGQYTVHQLVLGEGGARDRVRGGVQVLEVWFRRRLWPLSEDEETVGEEEQRDEEEDVERVSEGGESEGEGKKEEGDKEEGDEREGRVDNSSDDYSSAEGCGLTERVKVMDAKKEKRECEGKREKNMEEKGDSKGDEGAAGGEESGRGGLLIHLHQYSGSAIWSEDYEGGKDNNDVTAL</sequence>
<evidence type="ECO:0000313" key="4">
    <source>
        <dbReference type="RefSeq" id="XP_038851868.1"/>
    </source>
</evidence>
<evidence type="ECO:0000313" key="3">
    <source>
        <dbReference type="Proteomes" id="UP000808372"/>
    </source>
</evidence>
<name>A0A8U0R1M0_SALNM</name>
<gene>
    <name evidence="4 5 6" type="primary">LOC120049628</name>
</gene>